<evidence type="ECO:0000256" key="3">
    <source>
        <dbReference type="ARBA" id="ARBA00044768"/>
    </source>
</evidence>
<comment type="caution">
    <text evidence="6">The sequence shown here is derived from an EMBL/GenBank/DDBJ whole genome shotgun (WGS) entry which is preliminary data.</text>
</comment>
<protein>
    <recommendedName>
        <fullName evidence="1">DNA-directed primase/polymerase protein</fullName>
        <ecNumber evidence="3">2.7.7.102</ecNumber>
    </recommendedName>
</protein>
<dbReference type="EMBL" id="JBGBPQ010000002">
    <property type="protein sequence ID" value="KAL1528899.1"/>
    <property type="molecule type" value="Genomic_DNA"/>
</dbReference>
<dbReference type="Proteomes" id="UP001515480">
    <property type="component" value="Unassembled WGS sequence"/>
</dbReference>
<dbReference type="AlphaFoldDB" id="A0AB34K3E0"/>
<dbReference type="GO" id="GO:0005634">
    <property type="term" value="C:nucleus"/>
    <property type="evidence" value="ECO:0007669"/>
    <property type="project" value="TreeGrafter"/>
</dbReference>
<dbReference type="GO" id="GO:0006264">
    <property type="term" value="P:mitochondrial DNA replication"/>
    <property type="evidence" value="ECO:0007669"/>
    <property type="project" value="TreeGrafter"/>
</dbReference>
<dbReference type="GO" id="GO:0031297">
    <property type="term" value="P:replication fork processing"/>
    <property type="evidence" value="ECO:0007669"/>
    <property type="project" value="TreeGrafter"/>
</dbReference>
<dbReference type="PANTHER" id="PTHR31399">
    <property type="entry name" value="DNA-DIRECTED PRIMASE / POLYMERASE PROTEIN"/>
    <property type="match status" value="1"/>
</dbReference>
<name>A0AB34K3E0_PRYPA</name>
<accession>A0AB34K3E0</accession>
<evidence type="ECO:0000256" key="2">
    <source>
        <dbReference type="ARBA" id="ARBA00044677"/>
    </source>
</evidence>
<gene>
    <name evidence="6" type="ORF">AB1Y20_010221</name>
</gene>
<comment type="catalytic activity">
    <reaction evidence="4">
        <text>DNA(n) + a 2'-deoxyribonucleoside 5'-triphosphate = DNA(n+1) + diphosphate</text>
        <dbReference type="Rhea" id="RHEA:22508"/>
        <dbReference type="Rhea" id="RHEA-COMP:17339"/>
        <dbReference type="Rhea" id="RHEA-COMP:17340"/>
        <dbReference type="ChEBI" id="CHEBI:33019"/>
        <dbReference type="ChEBI" id="CHEBI:61560"/>
        <dbReference type="ChEBI" id="CHEBI:173112"/>
        <dbReference type="EC" id="2.7.7.7"/>
    </reaction>
    <physiologicalReaction direction="left-to-right" evidence="4">
        <dbReference type="Rhea" id="RHEA:22509"/>
    </physiologicalReaction>
</comment>
<keyword evidence="7" id="KW-1185">Reference proteome</keyword>
<dbReference type="PANTHER" id="PTHR31399:SF0">
    <property type="entry name" value="DNA-DIRECTED PRIMASE_POLYMERASE PROTEIN"/>
    <property type="match status" value="1"/>
</dbReference>
<evidence type="ECO:0000256" key="1">
    <source>
        <dbReference type="ARBA" id="ARBA00026139"/>
    </source>
</evidence>
<evidence type="ECO:0000256" key="5">
    <source>
        <dbReference type="SAM" id="MobiDB-lite"/>
    </source>
</evidence>
<comment type="catalytic activity">
    <reaction evidence="2">
        <text>ssDNA + n NTP = ssDNA/pppN(pN)n-1 hybrid + (n-1) diphosphate.</text>
        <dbReference type="EC" id="2.7.7.102"/>
    </reaction>
</comment>
<evidence type="ECO:0000256" key="4">
    <source>
        <dbReference type="ARBA" id="ARBA00047303"/>
    </source>
</evidence>
<evidence type="ECO:0000313" key="6">
    <source>
        <dbReference type="EMBL" id="KAL1528899.1"/>
    </source>
</evidence>
<sequence length="614" mass="67601">MAPAVGTQWPKYSDRQHPKRPLQPKPAIAQRFKPASPEVGWHVFFSQDEAFRHLSSVDSSTPHYVWSLEVDKSGARRYIVATLDDFWERYRTLQPEFRHYYELLVAGRPCHLYLDLEYHRGANPRADGEAMVRVVRDEVEGEVVRRWGEAVMGGAEWIEMDSSTAAKFSRHLVLRLAAAAFADNAQCGELVRSVCARLHARGRRDPLAAALWVQPGDAIGKEGMVVGKEAEEQSGGGDEKEGGHEGGEEGRMAKAIGLTTEEVKEGTEPGGEGEGWTSQREEHGEGEDAAQGGTAGTAGEENKGKGRGSDGEAGGEGEGKACASARDSSAAPRRRACGEGTLSCFIDASVYSRNRCFRLFKSSKVGKRAQLLPAHMEEAELWLMPHREEERYFKRSLATNVEACHAARLLTCEDAPATSYTYTPSSTALAAPRQHHERRGCCPMPAAVEFVLHAWATKTAVAARVQSWSLCEERAVLTLTLGHENRWCAHVQRQHSSNGVYLQVDRNRCVFKQFCFDHECRLAGFRGSDELPIPPSILEAEWPLRAPGSERLGCLQMARASHSPPKLAISMSSVSPSSDWLGDEELAALPLEEIIASSHLLENEESCRRGMSAL</sequence>
<feature type="compositionally biased region" description="Low complexity" evidence="5">
    <location>
        <begin position="320"/>
        <end position="331"/>
    </location>
</feature>
<dbReference type="GO" id="GO:0003682">
    <property type="term" value="F:chromatin binding"/>
    <property type="evidence" value="ECO:0007669"/>
    <property type="project" value="TreeGrafter"/>
</dbReference>
<evidence type="ECO:0000313" key="7">
    <source>
        <dbReference type="Proteomes" id="UP001515480"/>
    </source>
</evidence>
<feature type="region of interest" description="Disordered" evidence="5">
    <location>
        <begin position="1"/>
        <end position="21"/>
    </location>
</feature>
<feature type="region of interest" description="Disordered" evidence="5">
    <location>
        <begin position="228"/>
        <end position="333"/>
    </location>
</feature>
<reference evidence="6 7" key="1">
    <citation type="journal article" date="2024" name="Science">
        <title>Giant polyketide synthase enzymes in the biosynthesis of giant marine polyether toxins.</title>
        <authorList>
            <person name="Fallon T.R."/>
            <person name="Shende V.V."/>
            <person name="Wierzbicki I.H."/>
            <person name="Pendleton A.L."/>
            <person name="Watervoot N.F."/>
            <person name="Auber R.P."/>
            <person name="Gonzalez D.J."/>
            <person name="Wisecaver J.H."/>
            <person name="Moore B.S."/>
        </authorList>
    </citation>
    <scope>NUCLEOTIDE SEQUENCE [LARGE SCALE GENOMIC DNA]</scope>
    <source>
        <strain evidence="6 7">12B1</strain>
    </source>
</reference>
<dbReference type="GO" id="GO:0003887">
    <property type="term" value="F:DNA-directed DNA polymerase activity"/>
    <property type="evidence" value="ECO:0007669"/>
    <property type="project" value="UniProtKB-EC"/>
</dbReference>
<dbReference type="InterPro" id="IPR044917">
    <property type="entry name" value="PRIMPOL"/>
</dbReference>
<organism evidence="6 7">
    <name type="scientific">Prymnesium parvum</name>
    <name type="common">Toxic golden alga</name>
    <dbReference type="NCBI Taxonomy" id="97485"/>
    <lineage>
        <taxon>Eukaryota</taxon>
        <taxon>Haptista</taxon>
        <taxon>Haptophyta</taxon>
        <taxon>Prymnesiophyceae</taxon>
        <taxon>Prymnesiales</taxon>
        <taxon>Prymnesiaceae</taxon>
        <taxon>Prymnesium</taxon>
    </lineage>
</organism>
<feature type="compositionally biased region" description="Basic and acidic residues" evidence="5">
    <location>
        <begin position="237"/>
        <end position="252"/>
    </location>
</feature>
<dbReference type="GO" id="GO:0042276">
    <property type="term" value="P:error-prone translesion synthesis"/>
    <property type="evidence" value="ECO:0007669"/>
    <property type="project" value="InterPro"/>
</dbReference>
<dbReference type="GO" id="GO:0009411">
    <property type="term" value="P:response to UV"/>
    <property type="evidence" value="ECO:0007669"/>
    <property type="project" value="TreeGrafter"/>
</dbReference>
<dbReference type="GO" id="GO:0005759">
    <property type="term" value="C:mitochondrial matrix"/>
    <property type="evidence" value="ECO:0007669"/>
    <property type="project" value="TreeGrafter"/>
</dbReference>
<dbReference type="EC" id="2.7.7.102" evidence="3"/>
<proteinExistence type="predicted"/>
<feature type="compositionally biased region" description="Basic and acidic residues" evidence="5">
    <location>
        <begin position="300"/>
        <end position="310"/>
    </location>
</feature>